<dbReference type="EMBL" id="AP025592">
    <property type="protein sequence ID" value="BDG08852.1"/>
    <property type="molecule type" value="Genomic_DNA"/>
</dbReference>
<reference evidence="2" key="1">
    <citation type="journal article" date="2022" name="Int. J. Syst. Evol. Microbiol.">
        <title>Anaeromyxobacter oryzae sp. nov., Anaeromyxobacter diazotrophicus sp. nov. and Anaeromyxobacter paludicola sp. nov., isolated from paddy soils.</title>
        <authorList>
            <person name="Itoh H."/>
            <person name="Xu Z."/>
            <person name="Mise K."/>
            <person name="Masuda Y."/>
            <person name="Ushijima N."/>
            <person name="Hayakawa C."/>
            <person name="Shiratori Y."/>
            <person name="Senoo K."/>
        </authorList>
    </citation>
    <scope>NUCLEOTIDE SEQUENCE [LARGE SCALE GENOMIC DNA]</scope>
    <source>
        <strain evidence="2">Red630</strain>
    </source>
</reference>
<evidence type="ECO:0000313" key="2">
    <source>
        <dbReference type="Proteomes" id="UP001162734"/>
    </source>
</evidence>
<dbReference type="Proteomes" id="UP001162734">
    <property type="component" value="Chromosome"/>
</dbReference>
<evidence type="ECO:0008006" key="3">
    <source>
        <dbReference type="Google" id="ProtNLM"/>
    </source>
</evidence>
<name>A0ABM7XAG9_9BACT</name>
<dbReference type="RefSeq" id="WP_248346129.1">
    <property type="nucleotide sequence ID" value="NZ_AP025592.1"/>
</dbReference>
<keyword evidence="2" id="KW-1185">Reference proteome</keyword>
<evidence type="ECO:0000313" key="1">
    <source>
        <dbReference type="EMBL" id="BDG08852.1"/>
    </source>
</evidence>
<sequence length="155" mass="16952">MSPRLRPAVAPVLCALALACQRPKESPDGYAARVAVERYNQRLLEAFRVQRADVLEDVAGAGEVSRVAAILSGLAAQGRHMDARQLELTPVSVSFAAREGGGRTATVRTRERWAYRHLGAGGESLKDGEALYRMTYTVVEDESRWTVERAAVDPE</sequence>
<gene>
    <name evidence="1" type="ORF">AMPC_19650</name>
</gene>
<dbReference type="PROSITE" id="PS51257">
    <property type="entry name" value="PROKAR_LIPOPROTEIN"/>
    <property type="match status" value="1"/>
</dbReference>
<proteinExistence type="predicted"/>
<organism evidence="1 2">
    <name type="scientific">Anaeromyxobacter paludicola</name>
    <dbReference type="NCBI Taxonomy" id="2918171"/>
    <lineage>
        <taxon>Bacteria</taxon>
        <taxon>Pseudomonadati</taxon>
        <taxon>Myxococcota</taxon>
        <taxon>Myxococcia</taxon>
        <taxon>Myxococcales</taxon>
        <taxon>Cystobacterineae</taxon>
        <taxon>Anaeromyxobacteraceae</taxon>
        <taxon>Anaeromyxobacter</taxon>
    </lineage>
</organism>
<accession>A0ABM7XAG9</accession>
<protein>
    <recommendedName>
        <fullName evidence="3">Lipoprotein</fullName>
    </recommendedName>
</protein>